<dbReference type="Pfam" id="PF01935">
    <property type="entry name" value="DUF87"/>
    <property type="match status" value="1"/>
</dbReference>
<evidence type="ECO:0000313" key="5">
    <source>
        <dbReference type="Proteomes" id="UP000219559"/>
    </source>
</evidence>
<dbReference type="OrthoDB" id="9806951at2"/>
<dbReference type="AlphaFoldDB" id="A0A2A4G8K4"/>
<keyword evidence="1" id="KW-0175">Coiled coil</keyword>
<proteinExistence type="predicted"/>
<name>A0A2A4G8K4_9FLAO</name>
<accession>A0A2A4G8K4</accession>
<sequence>MSERTIGKVISVDSFRAYIRLDDDLKSLYKSGYEDIFEVARINSYIIIPIGADKIVAMVTSVRAIDETEIGKNKEAIFLTKSARYLVATMIGTIENSGKYIQGVYNYPILDNPVWYVTSQDLDNIFDQKSKEDTEEINFEDDYYLPVGTSPTFSDYKIKINPDKFFGKHAAILGNTGSGKSCTFASIIQSMFDFDYNGKKLKNAHVIIFDTNGEYKQAFQGTKEAPYKHLELVNPFHIDKDGMKVPFWFMNFADFDYLFEPTSGTQAPVFKRALGLAKNQKEVEEKPILDKFTERGVLNLFDASPDDIKKKKCTQSYGNWNYKADNEIIGLANSITPNGNQLLTDIQNALLTLGANNSIADEKDALEELENKHLEYSSSQNVEQIAIEKNIDLPIWFNFQDLITRFFDEAINEQENSGNRLREFVSTLRLRLQSYLGDERISRPLLLNQPDEILSALAKFIAFILGDFCKVYNSEQTDLFTDFYEKQLGKEEIEKLLEDKPSQVTIIDMSLLPYEVLETITGLIGRLILDFVSRFPESDRGKLPMVIALEEAQNYIPEKNRGERESIAKKVFERIAREGRKYGISLLVSSQRPSELSKTVLSQCNSFIIHRLQNPEDQKYVRQLVSAANEDILQQLPILPQQHVVIMGDAVRTPVQARMNNADPRPNSNNPKFVENWTMDSPVDFPNYKKIAEAWEKGEKYKPSNGEPDEQEE</sequence>
<dbReference type="Gene3D" id="3.40.50.300">
    <property type="entry name" value="P-loop containing nucleotide triphosphate hydrolases"/>
    <property type="match status" value="2"/>
</dbReference>
<dbReference type="InterPro" id="IPR002789">
    <property type="entry name" value="HerA_central"/>
</dbReference>
<dbReference type="RefSeq" id="WP_097440237.1">
    <property type="nucleotide sequence ID" value="NZ_KZ300476.1"/>
</dbReference>
<dbReference type="InterPro" id="IPR008571">
    <property type="entry name" value="HerA-like"/>
</dbReference>
<keyword evidence="5" id="KW-1185">Reference proteome</keyword>
<feature type="domain" description="Helicase HerA central" evidence="3">
    <location>
        <begin position="147"/>
        <end position="286"/>
    </location>
</feature>
<reference evidence="4 5" key="1">
    <citation type="submission" date="2017-04" db="EMBL/GenBank/DDBJ databases">
        <title>A new member of the family Flavobacteriaceae isolated from ascidians.</title>
        <authorList>
            <person name="Chen L."/>
        </authorList>
    </citation>
    <scope>NUCLEOTIDE SEQUENCE [LARGE SCALE GENOMIC DNA]</scope>
    <source>
        <strain evidence="4 5">HQA918</strain>
    </source>
</reference>
<evidence type="ECO:0000256" key="2">
    <source>
        <dbReference type="SAM" id="MobiDB-lite"/>
    </source>
</evidence>
<feature type="coiled-coil region" evidence="1">
    <location>
        <begin position="352"/>
        <end position="379"/>
    </location>
</feature>
<feature type="region of interest" description="Disordered" evidence="2">
    <location>
        <begin position="659"/>
        <end position="684"/>
    </location>
</feature>
<comment type="caution">
    <text evidence="4">The sequence shown here is derived from an EMBL/GenBank/DDBJ whole genome shotgun (WGS) entry which is preliminary data.</text>
</comment>
<protein>
    <recommendedName>
        <fullName evidence="3">Helicase HerA central domain-containing protein</fullName>
    </recommendedName>
</protein>
<organism evidence="4 5">
    <name type="scientific">Sediminicola luteus</name>
    <dbReference type="NCBI Taxonomy" id="319238"/>
    <lineage>
        <taxon>Bacteria</taxon>
        <taxon>Pseudomonadati</taxon>
        <taxon>Bacteroidota</taxon>
        <taxon>Flavobacteriia</taxon>
        <taxon>Flavobacteriales</taxon>
        <taxon>Flavobacteriaceae</taxon>
        <taxon>Sediminicola</taxon>
    </lineage>
</organism>
<dbReference type="PANTHER" id="PTHR42957:SF1">
    <property type="entry name" value="HELICASE MJ1565-RELATED"/>
    <property type="match status" value="1"/>
</dbReference>
<dbReference type="PANTHER" id="PTHR42957">
    <property type="entry name" value="HELICASE MJ1565-RELATED"/>
    <property type="match status" value="1"/>
</dbReference>
<dbReference type="EMBL" id="NBWU01000002">
    <property type="protein sequence ID" value="PCE64957.1"/>
    <property type="molecule type" value="Genomic_DNA"/>
</dbReference>
<gene>
    <name evidence="4" type="ORF">B7P33_07305</name>
</gene>
<dbReference type="InterPro" id="IPR027417">
    <property type="entry name" value="P-loop_NTPase"/>
</dbReference>
<dbReference type="SUPFAM" id="SSF52540">
    <property type="entry name" value="P-loop containing nucleoside triphosphate hydrolases"/>
    <property type="match status" value="1"/>
</dbReference>
<evidence type="ECO:0000256" key="1">
    <source>
        <dbReference type="SAM" id="Coils"/>
    </source>
</evidence>
<evidence type="ECO:0000313" key="4">
    <source>
        <dbReference type="EMBL" id="PCE64957.1"/>
    </source>
</evidence>
<evidence type="ECO:0000259" key="3">
    <source>
        <dbReference type="Pfam" id="PF01935"/>
    </source>
</evidence>
<dbReference type="Proteomes" id="UP000219559">
    <property type="component" value="Unassembled WGS sequence"/>
</dbReference>